<feature type="chain" id="PRO_5029729807" evidence="1">
    <location>
        <begin position="17"/>
        <end position="139"/>
    </location>
</feature>
<keyword evidence="2" id="KW-1185">Reference proteome</keyword>
<keyword evidence="1" id="KW-0732">Signal</keyword>
<reference evidence="3" key="1">
    <citation type="submission" date="2020-12" db="UniProtKB">
        <authorList>
            <consortium name="WormBaseParasite"/>
        </authorList>
    </citation>
    <scope>IDENTIFICATION</scope>
    <source>
        <strain evidence="3">MHco3</strain>
    </source>
</reference>
<dbReference type="OrthoDB" id="5888832at2759"/>
<evidence type="ECO:0000313" key="3">
    <source>
        <dbReference type="WBParaSite" id="HCON_00084820-00001"/>
    </source>
</evidence>
<dbReference type="WBParaSite" id="HCON_00084820-00001">
    <property type="protein sequence ID" value="HCON_00084820-00001"/>
    <property type="gene ID" value="HCON_00084820"/>
</dbReference>
<dbReference type="AlphaFoldDB" id="A0A7I4YE47"/>
<name>A0A7I4YE47_HAECO</name>
<evidence type="ECO:0000256" key="1">
    <source>
        <dbReference type="SAM" id="SignalP"/>
    </source>
</evidence>
<dbReference type="Proteomes" id="UP000025227">
    <property type="component" value="Unplaced"/>
</dbReference>
<organism evidence="2 3">
    <name type="scientific">Haemonchus contortus</name>
    <name type="common">Barber pole worm</name>
    <dbReference type="NCBI Taxonomy" id="6289"/>
    <lineage>
        <taxon>Eukaryota</taxon>
        <taxon>Metazoa</taxon>
        <taxon>Ecdysozoa</taxon>
        <taxon>Nematoda</taxon>
        <taxon>Chromadorea</taxon>
        <taxon>Rhabditida</taxon>
        <taxon>Rhabditina</taxon>
        <taxon>Rhabditomorpha</taxon>
        <taxon>Strongyloidea</taxon>
        <taxon>Trichostrongylidae</taxon>
        <taxon>Haemonchus</taxon>
    </lineage>
</organism>
<sequence length="139" mass="15907">MFLVFGVLLLTSSVLSEKDDLNTIYKAIKDITGFDRNDLIKMREAVIAKKIGKQILVLDRNLRKRQHDYIKATLSLPPDARRFMYSLIHSGMNPKLKRPSIFKSWSGLESKFRGKISKKSCSKLLKKFPGLAKYNICTA</sequence>
<accession>A0A7I4YE47</accession>
<proteinExistence type="predicted"/>
<protein>
    <submittedName>
        <fullName evidence="3">DNA_ligase_A_N domain-containing protein</fullName>
    </submittedName>
</protein>
<feature type="signal peptide" evidence="1">
    <location>
        <begin position="1"/>
        <end position="16"/>
    </location>
</feature>
<evidence type="ECO:0000313" key="2">
    <source>
        <dbReference type="Proteomes" id="UP000025227"/>
    </source>
</evidence>